<evidence type="ECO:0000313" key="2">
    <source>
        <dbReference type="Proteomes" id="UP001180825"/>
    </source>
</evidence>
<dbReference type="RefSeq" id="WP_310330989.1">
    <property type="nucleotide sequence ID" value="NZ_JAVDXV010000007.1"/>
</dbReference>
<organism evidence="1 2">
    <name type="scientific">Roseateles asaccharophilus</name>
    <dbReference type="NCBI Taxonomy" id="582607"/>
    <lineage>
        <taxon>Bacteria</taxon>
        <taxon>Pseudomonadati</taxon>
        <taxon>Pseudomonadota</taxon>
        <taxon>Betaproteobacteria</taxon>
        <taxon>Burkholderiales</taxon>
        <taxon>Sphaerotilaceae</taxon>
        <taxon>Roseateles</taxon>
    </lineage>
</organism>
<keyword evidence="2" id="KW-1185">Reference proteome</keyword>
<gene>
    <name evidence="1" type="ORF">J2X21_003665</name>
</gene>
<dbReference type="EMBL" id="JAVDXV010000007">
    <property type="protein sequence ID" value="MDR7334509.1"/>
    <property type="molecule type" value="Genomic_DNA"/>
</dbReference>
<accession>A0ABU2ABF9</accession>
<sequence length="110" mass="11916">MTAKVPASGKVLKDLAELLQAVRKSLPSAKPWQRQLRAYLSESDRWAQVLHMAVALERDPVQVAEAAAMLRMQLRAANNYVAMGRADMGTKAAVLLAFELGNKAADLLAG</sequence>
<name>A0ABU2ABF9_9BURK</name>
<comment type="caution">
    <text evidence="1">The sequence shown here is derived from an EMBL/GenBank/DDBJ whole genome shotgun (WGS) entry which is preliminary data.</text>
</comment>
<protein>
    <submittedName>
        <fullName evidence="1">Uncharacterized protein</fullName>
    </submittedName>
</protein>
<proteinExistence type="predicted"/>
<evidence type="ECO:0000313" key="1">
    <source>
        <dbReference type="EMBL" id="MDR7334509.1"/>
    </source>
</evidence>
<dbReference type="Proteomes" id="UP001180825">
    <property type="component" value="Unassembled WGS sequence"/>
</dbReference>
<reference evidence="1 2" key="1">
    <citation type="submission" date="2023-07" db="EMBL/GenBank/DDBJ databases">
        <title>Sorghum-associated microbial communities from plants grown in Nebraska, USA.</title>
        <authorList>
            <person name="Schachtman D."/>
        </authorList>
    </citation>
    <scope>NUCLEOTIDE SEQUENCE [LARGE SCALE GENOMIC DNA]</scope>
    <source>
        <strain evidence="1 2">BE316</strain>
    </source>
</reference>